<proteinExistence type="predicted"/>
<dbReference type="Pfam" id="PF00455">
    <property type="entry name" value="DeoRC"/>
    <property type="match status" value="1"/>
</dbReference>
<comment type="caution">
    <text evidence="2">The sequence shown here is derived from an EMBL/GenBank/DDBJ whole genome shotgun (WGS) entry which is preliminary data.</text>
</comment>
<dbReference type="AlphaFoldDB" id="A0AAP8PR34"/>
<reference evidence="2 3" key="1">
    <citation type="submission" date="2017-08" db="EMBL/GenBank/DDBJ databases">
        <title>Draft genome sequences of 64 type strains of genus Staph aureus.</title>
        <authorList>
            <person name="Cole K."/>
            <person name="Golubchik T."/>
            <person name="Russell J."/>
            <person name="Foster D."/>
            <person name="Llewelyn M."/>
            <person name="Wilson D."/>
            <person name="Crook D."/>
            <person name="Paul J."/>
        </authorList>
    </citation>
    <scope>NUCLEOTIDE SEQUENCE [LARGE SCALE GENOMIC DNA]</scope>
    <source>
        <strain evidence="2 3">NCTC 12101</strain>
    </source>
</reference>
<evidence type="ECO:0000259" key="1">
    <source>
        <dbReference type="Pfam" id="PF00455"/>
    </source>
</evidence>
<feature type="domain" description="DeoR-like transcriptional repressor C-terminal sensor" evidence="1">
    <location>
        <begin position="13"/>
        <end position="131"/>
    </location>
</feature>
<sequence>MCYHDQLLSERLKQISEDDVIVFDNHPTAYKLIDTLNERNINISGFSYSTDIIKYVSKYTPFNIILADARVNHEQHQLEGMSMMPALDNLNIHTYFFIADYIAGDDLYRNHFETAQIQSYLFKSAAHHVLLNYPPDLNTSHEEGKYFIGNLTV</sequence>
<name>A0AAP8PR34_9STAP</name>
<evidence type="ECO:0000313" key="3">
    <source>
        <dbReference type="Proteomes" id="UP000242470"/>
    </source>
</evidence>
<accession>A0AAP8PR34</accession>
<organism evidence="2 3">
    <name type="scientific">Staphylococcus auricularis</name>
    <dbReference type="NCBI Taxonomy" id="29379"/>
    <lineage>
        <taxon>Bacteria</taxon>
        <taxon>Bacillati</taxon>
        <taxon>Bacillota</taxon>
        <taxon>Bacilli</taxon>
        <taxon>Bacillales</taxon>
        <taxon>Staphylococcaceae</taxon>
        <taxon>Staphylococcus</taxon>
    </lineage>
</organism>
<dbReference type="InterPro" id="IPR014036">
    <property type="entry name" value="DeoR-like_C"/>
</dbReference>
<evidence type="ECO:0000313" key="2">
    <source>
        <dbReference type="EMBL" id="PNZ69596.1"/>
    </source>
</evidence>
<dbReference type="GeneID" id="64982358"/>
<dbReference type="Proteomes" id="UP000242470">
    <property type="component" value="Unassembled WGS sequence"/>
</dbReference>
<protein>
    <recommendedName>
        <fullName evidence="1">DeoR-like transcriptional repressor C-terminal sensor domain-containing protein</fullName>
    </recommendedName>
</protein>
<gene>
    <name evidence="2" type="ORF">CD158_00410</name>
</gene>
<dbReference type="RefSeq" id="WP_059106921.1">
    <property type="nucleotide sequence ID" value="NZ_AP024589.1"/>
</dbReference>
<dbReference type="EMBL" id="PPQW01000002">
    <property type="protein sequence ID" value="PNZ69596.1"/>
    <property type="molecule type" value="Genomic_DNA"/>
</dbReference>